<reference evidence="2 3" key="1">
    <citation type="submission" date="2007-06" db="EMBL/GenBank/DDBJ databases">
        <title>The Genome Sequence of Coccidioides posadasii RMSCC_3488.</title>
        <authorList>
            <consortium name="Coccidioides Genome Resources Consortium"/>
            <consortium name="The Broad Institute Genome Sequencing Platform"/>
            <person name="Henn M.R."/>
            <person name="Sykes S."/>
            <person name="Young S."/>
            <person name="Jaffe D."/>
            <person name="Berlin A."/>
            <person name="Alvarez P."/>
            <person name="Butler J."/>
            <person name="Gnerre S."/>
            <person name="Grabherr M."/>
            <person name="Mauceli E."/>
            <person name="Brockman W."/>
            <person name="Kodira C."/>
            <person name="Alvarado L."/>
            <person name="Zeng Q."/>
            <person name="Crawford M."/>
            <person name="Antoine C."/>
            <person name="Devon K."/>
            <person name="Galgiani J."/>
            <person name="Orsborn K."/>
            <person name="Lewis M.L."/>
            <person name="Nusbaum C."/>
            <person name="Galagan J."/>
            <person name="Birren B."/>
        </authorList>
    </citation>
    <scope>NUCLEOTIDE SEQUENCE [LARGE SCALE GENOMIC DNA]</scope>
    <source>
        <strain evidence="2 3">RMSCC 3488</strain>
    </source>
</reference>
<feature type="region of interest" description="Disordered" evidence="1">
    <location>
        <begin position="120"/>
        <end position="144"/>
    </location>
</feature>
<accession>A0A0J6IA10</accession>
<evidence type="ECO:0000256" key="1">
    <source>
        <dbReference type="SAM" id="MobiDB-lite"/>
    </source>
</evidence>
<protein>
    <submittedName>
        <fullName evidence="2">Uncharacterized protein</fullName>
    </submittedName>
</protein>
<dbReference type="VEuPathDB" id="FungiDB:CPAG_04754"/>
<proteinExistence type="predicted"/>
<evidence type="ECO:0000313" key="3">
    <source>
        <dbReference type="Proteomes" id="UP000054567"/>
    </source>
</evidence>
<organism evidence="2 3">
    <name type="scientific">Coccidioides posadasii RMSCC 3488</name>
    <dbReference type="NCBI Taxonomy" id="454284"/>
    <lineage>
        <taxon>Eukaryota</taxon>
        <taxon>Fungi</taxon>
        <taxon>Dikarya</taxon>
        <taxon>Ascomycota</taxon>
        <taxon>Pezizomycotina</taxon>
        <taxon>Eurotiomycetes</taxon>
        <taxon>Eurotiomycetidae</taxon>
        <taxon>Onygenales</taxon>
        <taxon>Onygenaceae</taxon>
        <taxon>Coccidioides</taxon>
    </lineage>
</organism>
<gene>
    <name evidence="2" type="ORF">CPAG_04754</name>
</gene>
<dbReference type="AlphaFoldDB" id="A0A0J6IA10"/>
<reference evidence="3" key="2">
    <citation type="journal article" date="2009" name="Genome Res.">
        <title>Comparative genomic analyses of the human fungal pathogens Coccidioides and their relatives.</title>
        <authorList>
            <person name="Sharpton T.J."/>
            <person name="Stajich J.E."/>
            <person name="Rounsley S.D."/>
            <person name="Gardner M.J."/>
            <person name="Wortman J.R."/>
            <person name="Jordar V.S."/>
            <person name="Maiti R."/>
            <person name="Kodira C.D."/>
            <person name="Neafsey D.E."/>
            <person name="Zeng Q."/>
            <person name="Hung C.-Y."/>
            <person name="McMahan C."/>
            <person name="Muszewska A."/>
            <person name="Grynberg M."/>
            <person name="Mandel M.A."/>
            <person name="Kellner E.M."/>
            <person name="Barker B.M."/>
            <person name="Galgiani J.N."/>
            <person name="Orbach M.J."/>
            <person name="Kirkland T.N."/>
            <person name="Cole G.T."/>
            <person name="Henn M.R."/>
            <person name="Birren B.W."/>
            <person name="Taylor J.W."/>
        </authorList>
    </citation>
    <scope>NUCLEOTIDE SEQUENCE [LARGE SCALE GENOMIC DNA]</scope>
    <source>
        <strain evidence="3">RMSCC 3488</strain>
    </source>
</reference>
<reference evidence="3" key="3">
    <citation type="journal article" date="2010" name="Genome Res.">
        <title>Population genomic sequencing of Coccidioides fungi reveals recent hybridization and transposon control.</title>
        <authorList>
            <person name="Neafsey D.E."/>
            <person name="Barker B.M."/>
            <person name="Sharpton T.J."/>
            <person name="Stajich J.E."/>
            <person name="Park D.J."/>
            <person name="Whiston E."/>
            <person name="Hung C.-Y."/>
            <person name="McMahan C."/>
            <person name="White J."/>
            <person name="Sykes S."/>
            <person name="Heiman D."/>
            <person name="Young S."/>
            <person name="Zeng Q."/>
            <person name="Abouelleil A."/>
            <person name="Aftuck L."/>
            <person name="Bessette D."/>
            <person name="Brown A."/>
            <person name="FitzGerald M."/>
            <person name="Lui A."/>
            <person name="Macdonald J.P."/>
            <person name="Priest M."/>
            <person name="Orbach M.J."/>
            <person name="Galgiani J.N."/>
            <person name="Kirkland T.N."/>
            <person name="Cole G.T."/>
            <person name="Birren B.W."/>
            <person name="Henn M.R."/>
            <person name="Taylor J.W."/>
            <person name="Rounsley S.D."/>
        </authorList>
    </citation>
    <scope>NUCLEOTIDE SEQUENCE [LARGE SCALE GENOMIC DNA]</scope>
    <source>
        <strain evidence="3">RMSCC 3488</strain>
    </source>
</reference>
<sequence>MPFGLPHMLHAAGDSARNQLSECEVNADISGLRSDLVRALAPLRREKIAINSLHPQILVATSPLQAAISFFVGPPWDEYLIPRSRILEAASLFTKGDEAGSIDVLGGVRRKEMRFAESFGGNLREPLEPPPISPRDKRTSHPSVRGQAMWARSMAL</sequence>
<evidence type="ECO:0000313" key="2">
    <source>
        <dbReference type="EMBL" id="KMM68427.1"/>
    </source>
</evidence>
<name>A0A0J6IA10_COCPO</name>
<dbReference type="Proteomes" id="UP000054567">
    <property type="component" value="Unassembled WGS sequence"/>
</dbReference>
<dbReference type="EMBL" id="DS268111">
    <property type="protein sequence ID" value="KMM68427.1"/>
    <property type="molecule type" value="Genomic_DNA"/>
</dbReference>